<keyword evidence="2" id="KW-0732">Signal</keyword>
<dbReference type="OrthoDB" id="4940591at2759"/>
<dbReference type="EMBL" id="MCFJ01000006">
    <property type="protein sequence ID" value="ORY65199.1"/>
    <property type="molecule type" value="Genomic_DNA"/>
</dbReference>
<evidence type="ECO:0000259" key="3">
    <source>
        <dbReference type="Pfam" id="PF24870"/>
    </source>
</evidence>
<feature type="signal peptide" evidence="2">
    <location>
        <begin position="1"/>
        <end position="20"/>
    </location>
</feature>
<gene>
    <name evidence="4" type="ORF">BCR38DRAFT_432118</name>
</gene>
<dbReference type="Proteomes" id="UP000193689">
    <property type="component" value="Unassembled WGS sequence"/>
</dbReference>
<evidence type="ECO:0000256" key="2">
    <source>
        <dbReference type="SAM" id="SignalP"/>
    </source>
</evidence>
<name>A0A1Y2E139_9PEZI</name>
<dbReference type="InterPro" id="IPR056637">
    <property type="entry name" value="DUF7735"/>
</dbReference>
<comment type="caution">
    <text evidence="4">The sequence shown here is derived from an EMBL/GenBank/DDBJ whole genome shotgun (WGS) entry which is preliminary data.</text>
</comment>
<protein>
    <recommendedName>
        <fullName evidence="3">DUF7735 domain-containing protein</fullName>
    </recommendedName>
</protein>
<proteinExistence type="predicted"/>
<feature type="compositionally biased region" description="Low complexity" evidence="1">
    <location>
        <begin position="173"/>
        <end position="196"/>
    </location>
</feature>
<dbReference type="RefSeq" id="XP_040716351.1">
    <property type="nucleotide sequence ID" value="XM_040860153.1"/>
</dbReference>
<sequence>MNRIGGALLLVPMLAARASAWDSTVHTIVAPTAPPMVTSEPWRCLTENATQYFQVPLPTGSLSAAIDSCADEVMKPCLSTVEPAQRFYGCFPEKEKWCGFTTAAPSAVLSDWSSLGSAASVWWEAHSSAAVSLAQRCPLRWYDASLGVLGGSTLLNETIIFAACHIDAQTTGGTSTASAARPDPTPGSGSTAPTPTVNGILGRSEAPEMWMIASTTFAAAAMSAML</sequence>
<accession>A0A1Y2E139</accession>
<feature type="region of interest" description="Disordered" evidence="1">
    <location>
        <begin position="173"/>
        <end position="200"/>
    </location>
</feature>
<evidence type="ECO:0000313" key="5">
    <source>
        <dbReference type="Proteomes" id="UP000193689"/>
    </source>
</evidence>
<keyword evidence="5" id="KW-1185">Reference proteome</keyword>
<evidence type="ECO:0000313" key="4">
    <source>
        <dbReference type="EMBL" id="ORY65199.1"/>
    </source>
</evidence>
<feature type="domain" description="DUF7735" evidence="3">
    <location>
        <begin position="30"/>
        <end position="172"/>
    </location>
</feature>
<dbReference type="GeneID" id="63776365"/>
<organism evidence="4 5">
    <name type="scientific">Pseudomassariella vexata</name>
    <dbReference type="NCBI Taxonomy" id="1141098"/>
    <lineage>
        <taxon>Eukaryota</taxon>
        <taxon>Fungi</taxon>
        <taxon>Dikarya</taxon>
        <taxon>Ascomycota</taxon>
        <taxon>Pezizomycotina</taxon>
        <taxon>Sordariomycetes</taxon>
        <taxon>Xylariomycetidae</taxon>
        <taxon>Amphisphaeriales</taxon>
        <taxon>Pseudomassariaceae</taxon>
        <taxon>Pseudomassariella</taxon>
    </lineage>
</organism>
<dbReference type="Pfam" id="PF24870">
    <property type="entry name" value="DUF7735"/>
    <property type="match status" value="1"/>
</dbReference>
<evidence type="ECO:0000256" key="1">
    <source>
        <dbReference type="SAM" id="MobiDB-lite"/>
    </source>
</evidence>
<feature type="chain" id="PRO_5010986970" description="DUF7735 domain-containing protein" evidence="2">
    <location>
        <begin position="21"/>
        <end position="226"/>
    </location>
</feature>
<dbReference type="InParanoid" id="A0A1Y2E139"/>
<dbReference type="AlphaFoldDB" id="A0A1Y2E139"/>
<reference evidence="4 5" key="1">
    <citation type="submission" date="2016-07" db="EMBL/GenBank/DDBJ databases">
        <title>Pervasive Adenine N6-methylation of Active Genes in Fungi.</title>
        <authorList>
            <consortium name="DOE Joint Genome Institute"/>
            <person name="Mondo S.J."/>
            <person name="Dannebaum R.O."/>
            <person name="Kuo R.C."/>
            <person name="Labutti K."/>
            <person name="Haridas S."/>
            <person name="Kuo A."/>
            <person name="Salamov A."/>
            <person name="Ahrendt S.R."/>
            <person name="Lipzen A."/>
            <person name="Sullivan W."/>
            <person name="Andreopoulos W.B."/>
            <person name="Clum A."/>
            <person name="Lindquist E."/>
            <person name="Daum C."/>
            <person name="Ramamoorthy G.K."/>
            <person name="Gryganskyi A."/>
            <person name="Culley D."/>
            <person name="Magnuson J.K."/>
            <person name="James T.Y."/>
            <person name="O'Malley M.A."/>
            <person name="Stajich J.E."/>
            <person name="Spatafora J.W."/>
            <person name="Visel A."/>
            <person name="Grigoriev I.V."/>
        </authorList>
    </citation>
    <scope>NUCLEOTIDE SEQUENCE [LARGE SCALE GENOMIC DNA]</scope>
    <source>
        <strain evidence="4 5">CBS 129021</strain>
    </source>
</reference>